<reference evidence="5" key="1">
    <citation type="submission" date="2022-09" db="EMBL/GenBank/DDBJ databases">
        <title>Novel Mycoplasma species identified in domestic and wild animals.</title>
        <authorList>
            <person name="Volokhov D.V."/>
            <person name="Furtak V.A."/>
            <person name="Zagorodnyaya T.A."/>
        </authorList>
    </citation>
    <scope>NUCLEOTIDE SEQUENCE</scope>
    <source>
        <strain evidence="5">Oakley</strain>
    </source>
</reference>
<dbReference type="PANTHER" id="PTHR42939:SF1">
    <property type="entry name" value="ABC TRANSPORTER ATP-BINDING PROTEIN ALBC-RELATED"/>
    <property type="match status" value="1"/>
</dbReference>
<dbReference type="InterPro" id="IPR003439">
    <property type="entry name" value="ABC_transporter-like_ATP-bd"/>
</dbReference>
<evidence type="ECO:0000313" key="6">
    <source>
        <dbReference type="Proteomes" id="UP001177160"/>
    </source>
</evidence>
<dbReference type="GO" id="GO:0005524">
    <property type="term" value="F:ATP binding"/>
    <property type="evidence" value="ECO:0007669"/>
    <property type="project" value="UniProtKB-KW"/>
</dbReference>
<feature type="domain" description="ABC transporter" evidence="4">
    <location>
        <begin position="5"/>
        <end position="227"/>
    </location>
</feature>
<organism evidence="5 6">
    <name type="scientific">Paracholeplasma manati</name>
    <dbReference type="NCBI Taxonomy" id="591373"/>
    <lineage>
        <taxon>Bacteria</taxon>
        <taxon>Bacillati</taxon>
        <taxon>Mycoplasmatota</taxon>
        <taxon>Mollicutes</taxon>
        <taxon>Acholeplasmatales</taxon>
        <taxon>Acholeplasmataceae</taxon>
        <taxon>Paracholeplasma</taxon>
    </lineage>
</organism>
<protein>
    <submittedName>
        <fullName evidence="5">ABC transporter ATP-binding protein</fullName>
    </submittedName>
</protein>
<evidence type="ECO:0000256" key="1">
    <source>
        <dbReference type="ARBA" id="ARBA00022448"/>
    </source>
</evidence>
<dbReference type="SMART" id="SM00382">
    <property type="entry name" value="AAA"/>
    <property type="match status" value="1"/>
</dbReference>
<evidence type="ECO:0000259" key="4">
    <source>
        <dbReference type="PROSITE" id="PS50893"/>
    </source>
</evidence>
<accession>A0ABT2Y525</accession>
<keyword evidence="2" id="KW-0547">Nucleotide-binding</keyword>
<dbReference type="Gene3D" id="3.40.50.300">
    <property type="entry name" value="P-loop containing nucleotide triphosphate hydrolases"/>
    <property type="match status" value="1"/>
</dbReference>
<dbReference type="CDD" id="cd03230">
    <property type="entry name" value="ABC_DR_subfamily_A"/>
    <property type="match status" value="1"/>
</dbReference>
<keyword evidence="3 5" id="KW-0067">ATP-binding</keyword>
<keyword evidence="6" id="KW-1185">Reference proteome</keyword>
<dbReference type="EMBL" id="JAOVQM010000002">
    <property type="protein sequence ID" value="MCV2231847.1"/>
    <property type="molecule type" value="Genomic_DNA"/>
</dbReference>
<gene>
    <name evidence="5" type="ORF">N7548_03295</name>
</gene>
<evidence type="ECO:0000256" key="3">
    <source>
        <dbReference type="ARBA" id="ARBA00022840"/>
    </source>
</evidence>
<dbReference type="InterPro" id="IPR027417">
    <property type="entry name" value="P-loop_NTPase"/>
</dbReference>
<dbReference type="InterPro" id="IPR051782">
    <property type="entry name" value="ABC_Transporter_VariousFunc"/>
</dbReference>
<sequence length="234" mass="26869">MDNIVSIKNLTKSYGQTQALKNVNLDLTSGKIIGLLGPNGSGKTTLIKILTGLLQQYEGSVTIDGKLLGPETKAIVSYLPDQLYFDSWMKINDLKNYFMDMYEDFSPVRFNELIYQFQIPSRDLIRKLSKGNQEKLQLALVLSRDAKLYIFDEPIGGVDPALREIILETIMNYRNSDATILLSTHQIYDVEDLFDEVIFLKQGEVMLHQNLDELIMEKNKSLLEIFKEVFRYAR</sequence>
<dbReference type="InterPro" id="IPR003593">
    <property type="entry name" value="AAA+_ATPase"/>
</dbReference>
<dbReference type="Pfam" id="PF00005">
    <property type="entry name" value="ABC_tran"/>
    <property type="match status" value="1"/>
</dbReference>
<keyword evidence="1" id="KW-0813">Transport</keyword>
<evidence type="ECO:0000256" key="2">
    <source>
        <dbReference type="ARBA" id="ARBA00022741"/>
    </source>
</evidence>
<dbReference type="SUPFAM" id="SSF52540">
    <property type="entry name" value="P-loop containing nucleoside triphosphate hydrolases"/>
    <property type="match status" value="1"/>
</dbReference>
<evidence type="ECO:0000313" key="5">
    <source>
        <dbReference type="EMBL" id="MCV2231847.1"/>
    </source>
</evidence>
<dbReference type="PROSITE" id="PS50893">
    <property type="entry name" value="ABC_TRANSPORTER_2"/>
    <property type="match status" value="1"/>
</dbReference>
<comment type="caution">
    <text evidence="5">The sequence shown here is derived from an EMBL/GenBank/DDBJ whole genome shotgun (WGS) entry which is preliminary data.</text>
</comment>
<dbReference type="RefSeq" id="WP_263608000.1">
    <property type="nucleotide sequence ID" value="NZ_JAOVQM010000002.1"/>
</dbReference>
<name>A0ABT2Y525_9MOLU</name>
<dbReference type="Proteomes" id="UP001177160">
    <property type="component" value="Unassembled WGS sequence"/>
</dbReference>
<proteinExistence type="predicted"/>
<dbReference type="PANTHER" id="PTHR42939">
    <property type="entry name" value="ABC TRANSPORTER ATP-BINDING PROTEIN ALBC-RELATED"/>
    <property type="match status" value="1"/>
</dbReference>